<keyword evidence="2" id="KW-1185">Reference proteome</keyword>
<dbReference type="OrthoDB" id="6431356at2759"/>
<organism evidence="1 2">
    <name type="scientific">Stegodyphus mimosarum</name>
    <name type="common">African social velvet spider</name>
    <dbReference type="NCBI Taxonomy" id="407821"/>
    <lineage>
        <taxon>Eukaryota</taxon>
        <taxon>Metazoa</taxon>
        <taxon>Ecdysozoa</taxon>
        <taxon>Arthropoda</taxon>
        <taxon>Chelicerata</taxon>
        <taxon>Arachnida</taxon>
        <taxon>Araneae</taxon>
        <taxon>Araneomorphae</taxon>
        <taxon>Entelegynae</taxon>
        <taxon>Eresoidea</taxon>
        <taxon>Eresidae</taxon>
        <taxon>Stegodyphus</taxon>
    </lineage>
</organism>
<proteinExistence type="predicted"/>
<reference evidence="1 2" key="1">
    <citation type="submission" date="2013-11" db="EMBL/GenBank/DDBJ databases">
        <title>Genome sequencing of Stegodyphus mimosarum.</title>
        <authorList>
            <person name="Bechsgaard J."/>
        </authorList>
    </citation>
    <scope>NUCLEOTIDE SEQUENCE [LARGE SCALE GENOMIC DNA]</scope>
</reference>
<evidence type="ECO:0000313" key="1">
    <source>
        <dbReference type="EMBL" id="KFM81580.1"/>
    </source>
</evidence>
<protein>
    <submittedName>
        <fullName evidence="1">Uncharacterized protein</fullName>
    </submittedName>
</protein>
<dbReference type="EMBL" id="KK121940">
    <property type="protein sequence ID" value="KFM81580.1"/>
    <property type="molecule type" value="Genomic_DNA"/>
</dbReference>
<name>A0A087UW41_STEMI</name>
<gene>
    <name evidence="1" type="ORF">X975_03649</name>
</gene>
<sequence>MNSGPKVFMMDGDLKEKNALSSVWPNATYLLCQFHVLKAMCSWLCNVKNEIPACDRQEIFFRFKDAMYVKTETEFEQK</sequence>
<feature type="non-terminal residue" evidence="1">
    <location>
        <position position="78"/>
    </location>
</feature>
<dbReference type="Proteomes" id="UP000054359">
    <property type="component" value="Unassembled WGS sequence"/>
</dbReference>
<dbReference type="PANTHER" id="PTHR35385">
    <property type="entry name" value="PROTEIN B, PUTATIVE-RELATED-RELATED"/>
    <property type="match status" value="1"/>
</dbReference>
<dbReference type="AlphaFoldDB" id="A0A087UW41"/>
<evidence type="ECO:0000313" key="2">
    <source>
        <dbReference type="Proteomes" id="UP000054359"/>
    </source>
</evidence>
<accession>A0A087UW41</accession>
<dbReference type="PANTHER" id="PTHR35385:SF2">
    <property type="entry name" value="PROTEIN B, PUTATIVE-RELATED"/>
    <property type="match status" value="1"/>
</dbReference>
<dbReference type="STRING" id="407821.A0A087UW41"/>